<evidence type="ECO:0000256" key="1">
    <source>
        <dbReference type="ARBA" id="ARBA00004875"/>
    </source>
</evidence>
<keyword evidence="5 9" id="KW-0547">Nucleotide-binding</keyword>
<comment type="catalytic activity">
    <reaction evidence="8 9">
        <text>D-gluconate + ATP = 6-phospho-D-gluconate + ADP + H(+)</text>
        <dbReference type="Rhea" id="RHEA:19433"/>
        <dbReference type="ChEBI" id="CHEBI:15378"/>
        <dbReference type="ChEBI" id="CHEBI:18391"/>
        <dbReference type="ChEBI" id="CHEBI:30616"/>
        <dbReference type="ChEBI" id="CHEBI:58759"/>
        <dbReference type="ChEBI" id="CHEBI:456216"/>
        <dbReference type="EC" id="2.7.1.12"/>
    </reaction>
</comment>
<evidence type="ECO:0000256" key="9">
    <source>
        <dbReference type="RuleBase" id="RU363066"/>
    </source>
</evidence>
<dbReference type="PANTHER" id="PTHR43442">
    <property type="entry name" value="GLUCONOKINASE-RELATED"/>
    <property type="match status" value="1"/>
</dbReference>
<dbReference type="NCBIfam" id="TIGR01313">
    <property type="entry name" value="therm_gnt_kin"/>
    <property type="match status" value="1"/>
</dbReference>
<dbReference type="InterPro" id="IPR006001">
    <property type="entry name" value="Therm_gnt_kin"/>
</dbReference>
<keyword evidence="7 9" id="KW-0067">ATP-binding</keyword>
<comment type="caution">
    <text evidence="10">The sequence shown here is derived from an EMBL/GenBank/DDBJ whole genome shotgun (WGS) entry which is preliminary data.</text>
</comment>
<evidence type="ECO:0000256" key="3">
    <source>
        <dbReference type="ARBA" id="ARBA00012054"/>
    </source>
</evidence>
<keyword evidence="6 9" id="KW-0418">Kinase</keyword>
<proteinExistence type="inferred from homology"/>
<comment type="similarity">
    <text evidence="2 9">Belongs to the gluconokinase GntK/GntV family.</text>
</comment>
<name>A0AAN8NEP9_9PEZI</name>
<protein>
    <recommendedName>
        <fullName evidence="3 9">Gluconokinase</fullName>
        <ecNumber evidence="3 9">2.7.1.12</ecNumber>
    </recommendedName>
</protein>
<dbReference type="Proteomes" id="UP001307849">
    <property type="component" value="Unassembled WGS sequence"/>
</dbReference>
<dbReference type="SUPFAM" id="SSF52540">
    <property type="entry name" value="P-loop containing nucleoside triphosphate hydrolases"/>
    <property type="match status" value="1"/>
</dbReference>
<dbReference type="EMBL" id="JAVHJM010000008">
    <property type="protein sequence ID" value="KAK6508129.1"/>
    <property type="molecule type" value="Genomic_DNA"/>
</dbReference>
<dbReference type="PANTHER" id="PTHR43442:SF3">
    <property type="entry name" value="GLUCONOKINASE-RELATED"/>
    <property type="match status" value="1"/>
</dbReference>
<keyword evidence="11" id="KW-1185">Reference proteome</keyword>
<reference evidence="10 11" key="1">
    <citation type="submission" date="2019-10" db="EMBL/GenBank/DDBJ databases">
        <authorList>
            <person name="Palmer J.M."/>
        </authorList>
    </citation>
    <scope>NUCLEOTIDE SEQUENCE [LARGE SCALE GENOMIC DNA]</scope>
    <source>
        <strain evidence="10 11">TWF506</strain>
    </source>
</reference>
<comment type="pathway">
    <text evidence="1 9">Carbohydrate acid metabolism; D-gluconate degradation.</text>
</comment>
<dbReference type="GO" id="GO:0005737">
    <property type="term" value="C:cytoplasm"/>
    <property type="evidence" value="ECO:0007669"/>
    <property type="project" value="TreeGrafter"/>
</dbReference>
<dbReference type="EC" id="2.7.1.12" evidence="3 9"/>
<evidence type="ECO:0000256" key="5">
    <source>
        <dbReference type="ARBA" id="ARBA00022741"/>
    </source>
</evidence>
<dbReference type="Gene3D" id="3.40.50.300">
    <property type="entry name" value="P-loop containing nucleotide triphosphate hydrolases"/>
    <property type="match status" value="1"/>
</dbReference>
<dbReference type="GO" id="GO:0005524">
    <property type="term" value="F:ATP binding"/>
    <property type="evidence" value="ECO:0007669"/>
    <property type="project" value="UniProtKB-KW"/>
</dbReference>
<evidence type="ECO:0000256" key="6">
    <source>
        <dbReference type="ARBA" id="ARBA00022777"/>
    </source>
</evidence>
<dbReference type="AlphaFoldDB" id="A0AAN8NEP9"/>
<dbReference type="CDD" id="cd02021">
    <property type="entry name" value="GntK"/>
    <property type="match status" value="1"/>
</dbReference>
<organism evidence="10 11">
    <name type="scientific">Arthrobotrys conoides</name>
    <dbReference type="NCBI Taxonomy" id="74498"/>
    <lineage>
        <taxon>Eukaryota</taxon>
        <taxon>Fungi</taxon>
        <taxon>Dikarya</taxon>
        <taxon>Ascomycota</taxon>
        <taxon>Pezizomycotina</taxon>
        <taxon>Orbiliomycetes</taxon>
        <taxon>Orbiliales</taxon>
        <taxon>Orbiliaceae</taxon>
        <taxon>Arthrobotrys</taxon>
    </lineage>
</organism>
<gene>
    <name evidence="10" type="ORF">TWF506_010232</name>
</gene>
<accession>A0AAN8NEP9</accession>
<evidence type="ECO:0000256" key="8">
    <source>
        <dbReference type="ARBA" id="ARBA00048090"/>
    </source>
</evidence>
<evidence type="ECO:0000313" key="11">
    <source>
        <dbReference type="Proteomes" id="UP001307849"/>
    </source>
</evidence>
<dbReference type="GO" id="GO:0005975">
    <property type="term" value="P:carbohydrate metabolic process"/>
    <property type="evidence" value="ECO:0007669"/>
    <property type="project" value="InterPro"/>
</dbReference>
<sequence>MASHDEAECDTSPDPASHQLPHIFIIAGPSATGKSTVAQAIAKTFGLPMVEGDDLHPQENIDKMSQGHPLTDDDRWDWLKTVASVSVNTSKPPTSPPYELHGERQGRPACITTCSALKRKYRDLLRSQLPKPETAILHFLFLTASEEELLRRIEERNNHFMKKNMVRSQIVTAEVPKTLELELDGGEGLFEGVGGDGSGGFENDCTVIWTDNLSQDEVVEKAVEVVKQLMILDIGPTECSGGEEGD</sequence>
<evidence type="ECO:0000313" key="10">
    <source>
        <dbReference type="EMBL" id="KAK6508129.1"/>
    </source>
</evidence>
<dbReference type="Pfam" id="PF13238">
    <property type="entry name" value="AAA_18"/>
    <property type="match status" value="1"/>
</dbReference>
<evidence type="ECO:0000256" key="2">
    <source>
        <dbReference type="ARBA" id="ARBA00008420"/>
    </source>
</evidence>
<dbReference type="InterPro" id="IPR027417">
    <property type="entry name" value="P-loop_NTPase"/>
</dbReference>
<keyword evidence="4 9" id="KW-0808">Transferase</keyword>
<evidence type="ECO:0000256" key="7">
    <source>
        <dbReference type="ARBA" id="ARBA00022840"/>
    </source>
</evidence>
<dbReference type="GO" id="GO:0046316">
    <property type="term" value="F:gluconokinase activity"/>
    <property type="evidence" value="ECO:0007669"/>
    <property type="project" value="UniProtKB-EC"/>
</dbReference>
<evidence type="ECO:0000256" key="4">
    <source>
        <dbReference type="ARBA" id="ARBA00022679"/>
    </source>
</evidence>